<dbReference type="AlphaFoldDB" id="A0AA38KYP8"/>
<accession>A0AA38KYP8</accession>
<reference evidence="2 3" key="1">
    <citation type="journal article" date="2021" name="Nat. Plants">
        <title>The Taxus genome provides insights into paclitaxel biosynthesis.</title>
        <authorList>
            <person name="Xiong X."/>
            <person name="Gou J."/>
            <person name="Liao Q."/>
            <person name="Li Y."/>
            <person name="Zhou Q."/>
            <person name="Bi G."/>
            <person name="Li C."/>
            <person name="Du R."/>
            <person name="Wang X."/>
            <person name="Sun T."/>
            <person name="Guo L."/>
            <person name="Liang H."/>
            <person name="Lu P."/>
            <person name="Wu Y."/>
            <person name="Zhang Z."/>
            <person name="Ro D.K."/>
            <person name="Shang Y."/>
            <person name="Huang S."/>
            <person name="Yan J."/>
        </authorList>
    </citation>
    <scope>NUCLEOTIDE SEQUENCE [LARGE SCALE GENOMIC DNA]</scope>
    <source>
        <strain evidence="2">Ta-2019</strain>
    </source>
</reference>
<dbReference type="Proteomes" id="UP000824469">
    <property type="component" value="Unassembled WGS sequence"/>
</dbReference>
<organism evidence="2 3">
    <name type="scientific">Taxus chinensis</name>
    <name type="common">Chinese yew</name>
    <name type="synonym">Taxus wallichiana var. chinensis</name>
    <dbReference type="NCBI Taxonomy" id="29808"/>
    <lineage>
        <taxon>Eukaryota</taxon>
        <taxon>Viridiplantae</taxon>
        <taxon>Streptophyta</taxon>
        <taxon>Embryophyta</taxon>
        <taxon>Tracheophyta</taxon>
        <taxon>Spermatophyta</taxon>
        <taxon>Pinopsida</taxon>
        <taxon>Pinidae</taxon>
        <taxon>Conifers II</taxon>
        <taxon>Cupressales</taxon>
        <taxon>Taxaceae</taxon>
        <taxon>Taxus</taxon>
    </lineage>
</organism>
<sequence>MRKREVCGSADSGNAGKRRTNVLGTCGTKVRRIRDSPESDEKGITGSGELGTFGTKSFDGPEKNGLR</sequence>
<protein>
    <submittedName>
        <fullName evidence="2">Uncharacterized protein</fullName>
    </submittedName>
</protein>
<evidence type="ECO:0000256" key="1">
    <source>
        <dbReference type="SAM" id="MobiDB-lite"/>
    </source>
</evidence>
<dbReference type="EMBL" id="JAHRHJ020000006">
    <property type="protein sequence ID" value="KAH9311253.1"/>
    <property type="molecule type" value="Genomic_DNA"/>
</dbReference>
<feature type="compositionally biased region" description="Basic and acidic residues" evidence="1">
    <location>
        <begin position="33"/>
        <end position="43"/>
    </location>
</feature>
<evidence type="ECO:0000313" key="3">
    <source>
        <dbReference type="Proteomes" id="UP000824469"/>
    </source>
</evidence>
<feature type="region of interest" description="Disordered" evidence="1">
    <location>
        <begin position="1"/>
        <end position="67"/>
    </location>
</feature>
<name>A0AA38KYP8_TAXCH</name>
<keyword evidence="3" id="KW-1185">Reference proteome</keyword>
<gene>
    <name evidence="2" type="ORF">KI387_026288</name>
</gene>
<proteinExistence type="predicted"/>
<evidence type="ECO:0000313" key="2">
    <source>
        <dbReference type="EMBL" id="KAH9311253.1"/>
    </source>
</evidence>
<comment type="caution">
    <text evidence="2">The sequence shown here is derived from an EMBL/GenBank/DDBJ whole genome shotgun (WGS) entry which is preliminary data.</text>
</comment>
<feature type="non-terminal residue" evidence="2">
    <location>
        <position position="67"/>
    </location>
</feature>